<keyword evidence="4" id="KW-1185">Reference proteome</keyword>
<reference evidence="3 4" key="1">
    <citation type="submission" date="2006-03" db="EMBL/GenBank/DDBJ databases">
        <authorList>
            <person name="Pinhassi J."/>
            <person name="Pedros-Alio C."/>
            <person name="Ferriera S."/>
            <person name="Johnson J."/>
            <person name="Kravitz S."/>
            <person name="Halpern A."/>
            <person name="Remington K."/>
            <person name="Beeson K."/>
            <person name="Tran B."/>
            <person name="Rogers Y.-H."/>
            <person name="Friedman R."/>
            <person name="Venter J.C."/>
        </authorList>
    </citation>
    <scope>NUCLEOTIDE SEQUENCE [LARGE SCALE GENOMIC DNA]</scope>
    <source>
        <strain evidence="3 4">RED65</strain>
    </source>
</reference>
<comment type="caution">
    <text evidence="3">The sequence shown here is derived from an EMBL/GenBank/DDBJ whole genome shotgun (WGS) entry which is preliminary data.</text>
</comment>
<evidence type="ECO:0000256" key="1">
    <source>
        <dbReference type="SAM" id="Coils"/>
    </source>
</evidence>
<dbReference type="InterPro" id="IPR021830">
    <property type="entry name" value="DUF3422"/>
</dbReference>
<dbReference type="HOGENOM" id="CLU_035873_0_0_6"/>
<keyword evidence="2" id="KW-0812">Transmembrane</keyword>
<dbReference type="RefSeq" id="WP_007017046.1">
    <property type="nucleotide sequence ID" value="NZ_CH724113.1"/>
</dbReference>
<dbReference type="STRING" id="207949.RED65_09544"/>
<proteinExistence type="predicted"/>
<keyword evidence="1" id="KW-0175">Coiled coil</keyword>
<keyword evidence="2" id="KW-1133">Transmembrane helix</keyword>
<organism evidence="3 4">
    <name type="scientific">Bermanella marisrubri</name>
    <dbReference type="NCBI Taxonomy" id="207949"/>
    <lineage>
        <taxon>Bacteria</taxon>
        <taxon>Pseudomonadati</taxon>
        <taxon>Pseudomonadota</taxon>
        <taxon>Gammaproteobacteria</taxon>
        <taxon>Oceanospirillales</taxon>
        <taxon>Oceanospirillaceae</taxon>
        <taxon>Bermanella</taxon>
    </lineage>
</organism>
<feature type="coiled-coil region" evidence="1">
    <location>
        <begin position="226"/>
        <end position="256"/>
    </location>
</feature>
<accession>Q1N6G7</accession>
<evidence type="ECO:0000313" key="4">
    <source>
        <dbReference type="Proteomes" id="UP000004263"/>
    </source>
</evidence>
<evidence type="ECO:0008006" key="5">
    <source>
        <dbReference type="Google" id="ProtNLM"/>
    </source>
</evidence>
<sequence>MTNNQTTHSPLLDLSVYPHRQSLYEELHTRPSPIVHLPCYVTHLALIRKENVSQTEVELITALCQRFSVNPPAPDASCFYQSFGGFEFRWERHTEFSTYTFIRPKEEKDNPEFGLSYVPKEWLNQLPGELVVAVNMLVTDEPIEEDYSNHFFEGQRPCGSSVANGKAQVLTSFRLHSDSFGRFWVSAKQLNAYQTGRLVQRLLELETYRLTALMGLPVARDLAPEVSQMESELAHLNQCIAEIKEEREERQLLKQLSTIAARIEQLRSDTNYRFAATNAYHALVRKRLEQVYEQKISGMQTMREFLERRLTPGIRTCNSLADRLEDLSRRIHRATSLLRTRVEVSIESQNQKLLVSMDRRSSLQLRLQQTVEGLSVVAIGYYLLSLLGYGFKGMEEAGYPISEPIATGIAMPIVLGLVYLAIRHHIKRIAKRERHSARN</sequence>
<keyword evidence="2" id="KW-0472">Membrane</keyword>
<evidence type="ECO:0000256" key="2">
    <source>
        <dbReference type="SAM" id="Phobius"/>
    </source>
</evidence>
<name>Q1N6G7_9GAMM</name>
<dbReference type="Proteomes" id="UP000004263">
    <property type="component" value="Unassembled WGS sequence"/>
</dbReference>
<protein>
    <recommendedName>
        <fullName evidence="5">Membrane-anchored protein</fullName>
    </recommendedName>
</protein>
<dbReference type="Pfam" id="PF11902">
    <property type="entry name" value="DUF3422"/>
    <property type="match status" value="1"/>
</dbReference>
<dbReference type="AlphaFoldDB" id="Q1N6G7"/>
<feature type="transmembrane region" description="Helical" evidence="2">
    <location>
        <begin position="401"/>
        <end position="422"/>
    </location>
</feature>
<feature type="transmembrane region" description="Helical" evidence="2">
    <location>
        <begin position="370"/>
        <end position="389"/>
    </location>
</feature>
<dbReference type="EMBL" id="AAQH01000001">
    <property type="protein sequence ID" value="EAT13625.1"/>
    <property type="molecule type" value="Genomic_DNA"/>
</dbReference>
<evidence type="ECO:0000313" key="3">
    <source>
        <dbReference type="EMBL" id="EAT13625.1"/>
    </source>
</evidence>
<gene>
    <name evidence="3" type="ORF">RED65_09544</name>
</gene>